<reference evidence="1" key="1">
    <citation type="submission" date="2022-01" db="EMBL/GenBank/DDBJ databases">
        <authorList>
            <person name="King R."/>
        </authorList>
    </citation>
    <scope>NUCLEOTIDE SEQUENCE</scope>
</reference>
<evidence type="ECO:0000313" key="2">
    <source>
        <dbReference type="Proteomes" id="UP001152798"/>
    </source>
</evidence>
<proteinExistence type="predicted"/>
<name>A0A9P0H241_NEZVI</name>
<dbReference type="InterPro" id="IPR036249">
    <property type="entry name" value="Thioredoxin-like_sf"/>
</dbReference>
<dbReference type="SUPFAM" id="SSF52833">
    <property type="entry name" value="Thioredoxin-like"/>
    <property type="match status" value="1"/>
</dbReference>
<dbReference type="OrthoDB" id="1910803at2759"/>
<protein>
    <recommendedName>
        <fullName evidence="3">Thioredoxin domain-containing protein</fullName>
    </recommendedName>
</protein>
<keyword evidence="2" id="KW-1185">Reference proteome</keyword>
<evidence type="ECO:0000313" key="1">
    <source>
        <dbReference type="EMBL" id="CAH1392236.1"/>
    </source>
</evidence>
<dbReference type="InterPro" id="IPR052792">
    <property type="entry name" value="Thioredoxin_dom-contain_11"/>
</dbReference>
<dbReference type="EMBL" id="OV725077">
    <property type="protein sequence ID" value="CAH1392236.1"/>
    <property type="molecule type" value="Genomic_DNA"/>
</dbReference>
<sequence>MLEDSCDLPVTAREKALKLTRYVSRSWDAAMARSKPGKHHPSVYWKISRLRKETSKERKRHCWRELCDKFAHPWGSPYKIAFKRLSKGLLHVPMRLFVVKNVARILFPEQVITVEWMDYPYWSYYPFFDEEEVGHITSHLNMVRHLDWTAFQMSLKKSPDLFNPCVHESSNTRTKKSPPSTPFLGSGNINDFYKGELAQLMHDVSSSTYSFVFFYAPWDADCQDLKYEFLEAAEFYVDKVYFAGVNCWEPGSECRARFKDVVERYPQLVAYVGLERAAALVGYLNVHSTSDYGLGLLHETSLSLASRDHVRQIAIGVFTNIKYNSDMNVTATPTIHLYVWNKKFVYDGALKRGSLLKWVMETSSGLLMSINGMLLLKTPIVVMFSPIRPLELISPNYIMSLQREIVKYDRYALEEGLVQEFVWHLLDGTISPVEVSPNPDGFHLCSEDGKKIHNDWREEACRMAERTSPLPSTIPSPAQSLYVNSTFTFACLDSGRFEHLAQALGIEISSEPASTVVLIIGDEEMVKIGRGELREERLWLGLSDWSQGKIKRVITGRRDRPSPKPFFSNIGSIGRVQTAGTRFTRVQSAVAPKQKAQPDPVLQPVLWNLFSQFAHTPGDIPPVGRC</sequence>
<dbReference type="Gene3D" id="3.40.30.10">
    <property type="entry name" value="Glutaredoxin"/>
    <property type="match status" value="1"/>
</dbReference>
<dbReference type="PANTHER" id="PTHR46497">
    <property type="entry name" value="THIOREDOXIN DOMAIN-CONTAINING PROTEIN 11"/>
    <property type="match status" value="1"/>
</dbReference>
<evidence type="ECO:0008006" key="3">
    <source>
        <dbReference type="Google" id="ProtNLM"/>
    </source>
</evidence>
<dbReference type="AlphaFoldDB" id="A0A9P0H241"/>
<gene>
    <name evidence="1" type="ORF">NEZAVI_LOCUS3096</name>
</gene>
<organism evidence="1 2">
    <name type="scientific">Nezara viridula</name>
    <name type="common">Southern green stink bug</name>
    <name type="synonym">Cimex viridulus</name>
    <dbReference type="NCBI Taxonomy" id="85310"/>
    <lineage>
        <taxon>Eukaryota</taxon>
        <taxon>Metazoa</taxon>
        <taxon>Ecdysozoa</taxon>
        <taxon>Arthropoda</taxon>
        <taxon>Hexapoda</taxon>
        <taxon>Insecta</taxon>
        <taxon>Pterygota</taxon>
        <taxon>Neoptera</taxon>
        <taxon>Paraneoptera</taxon>
        <taxon>Hemiptera</taxon>
        <taxon>Heteroptera</taxon>
        <taxon>Panheteroptera</taxon>
        <taxon>Pentatomomorpha</taxon>
        <taxon>Pentatomoidea</taxon>
        <taxon>Pentatomidae</taxon>
        <taxon>Pentatominae</taxon>
        <taxon>Nezara</taxon>
    </lineage>
</organism>
<accession>A0A9P0H241</accession>
<dbReference type="PANTHER" id="PTHR46497:SF1">
    <property type="entry name" value="THIOREDOXIN DOMAIN-CONTAINING PROTEIN 11"/>
    <property type="match status" value="1"/>
</dbReference>
<dbReference type="Proteomes" id="UP001152798">
    <property type="component" value="Chromosome 1"/>
</dbReference>